<keyword evidence="1" id="KW-0677">Repeat</keyword>
<dbReference type="SUPFAM" id="SSF48452">
    <property type="entry name" value="TPR-like"/>
    <property type="match status" value="1"/>
</dbReference>
<dbReference type="InterPro" id="IPR037919">
    <property type="entry name" value="OGT"/>
</dbReference>
<accession>A0A9D1FV77</accession>
<gene>
    <name evidence="4" type="ORF">IAD41_01790</name>
</gene>
<reference evidence="4" key="2">
    <citation type="journal article" date="2021" name="PeerJ">
        <title>Extensive microbial diversity within the chicken gut microbiome revealed by metagenomics and culture.</title>
        <authorList>
            <person name="Gilroy R."/>
            <person name="Ravi A."/>
            <person name="Getino M."/>
            <person name="Pursley I."/>
            <person name="Horton D.L."/>
            <person name="Alikhan N.F."/>
            <person name="Baker D."/>
            <person name="Gharbi K."/>
            <person name="Hall N."/>
            <person name="Watson M."/>
            <person name="Adriaenssens E.M."/>
            <person name="Foster-Nyarko E."/>
            <person name="Jarju S."/>
            <person name="Secka A."/>
            <person name="Antonio M."/>
            <person name="Oren A."/>
            <person name="Chaudhuri R.R."/>
            <person name="La Ragione R."/>
            <person name="Hildebrand F."/>
            <person name="Pallen M.J."/>
        </authorList>
    </citation>
    <scope>NUCLEOTIDE SEQUENCE</scope>
    <source>
        <strain evidence="4">CHK152-2994</strain>
    </source>
</reference>
<dbReference type="PANTHER" id="PTHR44366:SF1">
    <property type="entry name" value="UDP-N-ACETYLGLUCOSAMINE--PEPTIDE N-ACETYLGLUCOSAMINYLTRANSFERASE 110 KDA SUBUNIT"/>
    <property type="match status" value="1"/>
</dbReference>
<protein>
    <submittedName>
        <fullName evidence="4">Tetratricopeptide repeat protein</fullName>
    </submittedName>
</protein>
<dbReference type="GO" id="GO:0097363">
    <property type="term" value="F:protein O-acetylglucosaminyltransferase activity"/>
    <property type="evidence" value="ECO:0007669"/>
    <property type="project" value="TreeGrafter"/>
</dbReference>
<dbReference type="PROSITE" id="PS50005">
    <property type="entry name" value="TPR"/>
    <property type="match status" value="2"/>
</dbReference>
<dbReference type="Pfam" id="PF13181">
    <property type="entry name" value="TPR_8"/>
    <property type="match status" value="2"/>
</dbReference>
<feature type="repeat" description="TPR" evidence="3">
    <location>
        <begin position="204"/>
        <end position="237"/>
    </location>
</feature>
<dbReference type="Proteomes" id="UP000824139">
    <property type="component" value="Unassembled WGS sequence"/>
</dbReference>
<dbReference type="InterPro" id="IPR011990">
    <property type="entry name" value="TPR-like_helical_dom_sf"/>
</dbReference>
<dbReference type="AlphaFoldDB" id="A0A9D1FV77"/>
<sequence>MNRRKFSKIFSILLLLTIVVTAYFYTDWYVTQLNKVRGMYYVWRGDRALRKYKFQNAIELYQQGLMLFPGHYTAWFNLGNIYVLYEDYFSAIDAYENAISYNPNYVIARMNYGIVSAEQLGDFDGAIDQYKTILDIRNKPVYIPFVFNNLKSYKTNIGLAYYNMGIAYRQKAVYQDVRRMHTNEYLIKSIAAYKEAVEILKNSYDAYYNLGLAYHLYGDTNNAGLAYCKAIEMGPLNYEAHYNLAILLRNLKYYKESIVEMQKATLLLTEKEGRSNRQRYVFDVLNDISRRYMETKDHMNYMVERNLSDTKTVSEIAADSVTYVNGNLALSDDFDKAMVENFRTCAAHDIFTEEIHNENKDVLYNEDFNP</sequence>
<keyword evidence="2 3" id="KW-0802">TPR repeat</keyword>
<feature type="repeat" description="TPR" evidence="3">
    <location>
        <begin position="72"/>
        <end position="105"/>
    </location>
</feature>
<proteinExistence type="predicted"/>
<dbReference type="GO" id="GO:0006493">
    <property type="term" value="P:protein O-linked glycosylation"/>
    <property type="evidence" value="ECO:0007669"/>
    <property type="project" value="InterPro"/>
</dbReference>
<evidence type="ECO:0000313" key="5">
    <source>
        <dbReference type="Proteomes" id="UP000824139"/>
    </source>
</evidence>
<comment type="caution">
    <text evidence="4">The sequence shown here is derived from an EMBL/GenBank/DDBJ whole genome shotgun (WGS) entry which is preliminary data.</text>
</comment>
<name>A0A9D1FV77_9BACT</name>
<dbReference type="InterPro" id="IPR013105">
    <property type="entry name" value="TPR_2"/>
</dbReference>
<dbReference type="EMBL" id="DVJO01000041">
    <property type="protein sequence ID" value="HIS82324.1"/>
    <property type="molecule type" value="Genomic_DNA"/>
</dbReference>
<dbReference type="Gene3D" id="1.25.40.10">
    <property type="entry name" value="Tetratricopeptide repeat domain"/>
    <property type="match status" value="2"/>
</dbReference>
<organism evidence="4 5">
    <name type="scientific">Candidatus Scatenecus faecavium</name>
    <dbReference type="NCBI Taxonomy" id="2840915"/>
    <lineage>
        <taxon>Bacteria</taxon>
        <taxon>Candidatus Scatenecus</taxon>
    </lineage>
</organism>
<evidence type="ECO:0000256" key="1">
    <source>
        <dbReference type="ARBA" id="ARBA00022737"/>
    </source>
</evidence>
<evidence type="ECO:0000256" key="3">
    <source>
        <dbReference type="PROSITE-ProRule" id="PRU00339"/>
    </source>
</evidence>
<dbReference type="PANTHER" id="PTHR44366">
    <property type="entry name" value="UDP-N-ACETYLGLUCOSAMINE--PEPTIDE N-ACETYLGLUCOSAMINYLTRANSFERASE 110 KDA SUBUNIT"/>
    <property type="match status" value="1"/>
</dbReference>
<evidence type="ECO:0000313" key="4">
    <source>
        <dbReference type="EMBL" id="HIS82324.1"/>
    </source>
</evidence>
<dbReference type="Pfam" id="PF07719">
    <property type="entry name" value="TPR_2"/>
    <property type="match status" value="1"/>
</dbReference>
<evidence type="ECO:0000256" key="2">
    <source>
        <dbReference type="ARBA" id="ARBA00022803"/>
    </source>
</evidence>
<dbReference type="PROSITE" id="PS50293">
    <property type="entry name" value="TPR_REGION"/>
    <property type="match status" value="1"/>
</dbReference>
<reference evidence="4" key="1">
    <citation type="submission" date="2020-10" db="EMBL/GenBank/DDBJ databases">
        <authorList>
            <person name="Gilroy R."/>
        </authorList>
    </citation>
    <scope>NUCLEOTIDE SEQUENCE</scope>
    <source>
        <strain evidence="4">CHK152-2994</strain>
    </source>
</reference>
<dbReference type="InterPro" id="IPR019734">
    <property type="entry name" value="TPR_rpt"/>
</dbReference>
<dbReference type="SMART" id="SM00028">
    <property type="entry name" value="TPR"/>
    <property type="match status" value="5"/>
</dbReference>